<feature type="non-terminal residue" evidence="2">
    <location>
        <position position="95"/>
    </location>
</feature>
<protein>
    <submittedName>
        <fullName evidence="2">Uncharacterized protein</fullName>
    </submittedName>
</protein>
<proteinExistence type="predicted"/>
<sequence>ILVMLPYSPVLQEISTIYSKEYVVESVRPKVVWTVEHEIVEQEIMFLVIGLFMGIIVESIVVNVIIFLFFIFFTFLFKLIFLSCSENLLKFVSEH</sequence>
<evidence type="ECO:0000313" key="2">
    <source>
        <dbReference type="EMBL" id="GAH90970.1"/>
    </source>
</evidence>
<accession>X1KBH1</accession>
<feature type="transmembrane region" description="Helical" evidence="1">
    <location>
        <begin position="44"/>
        <end position="77"/>
    </location>
</feature>
<keyword evidence="1" id="KW-0812">Transmembrane</keyword>
<feature type="non-terminal residue" evidence="2">
    <location>
        <position position="1"/>
    </location>
</feature>
<keyword evidence="1" id="KW-1133">Transmembrane helix</keyword>
<dbReference type="AlphaFoldDB" id="X1KBH1"/>
<gene>
    <name evidence="2" type="ORF">S03H2_71430</name>
</gene>
<dbReference type="EMBL" id="BARU01047804">
    <property type="protein sequence ID" value="GAH90970.1"/>
    <property type="molecule type" value="Genomic_DNA"/>
</dbReference>
<name>X1KBH1_9ZZZZ</name>
<comment type="caution">
    <text evidence="2">The sequence shown here is derived from an EMBL/GenBank/DDBJ whole genome shotgun (WGS) entry which is preliminary data.</text>
</comment>
<keyword evidence="1" id="KW-0472">Membrane</keyword>
<organism evidence="2">
    <name type="scientific">marine sediment metagenome</name>
    <dbReference type="NCBI Taxonomy" id="412755"/>
    <lineage>
        <taxon>unclassified sequences</taxon>
        <taxon>metagenomes</taxon>
        <taxon>ecological metagenomes</taxon>
    </lineage>
</organism>
<evidence type="ECO:0000256" key="1">
    <source>
        <dbReference type="SAM" id="Phobius"/>
    </source>
</evidence>
<reference evidence="2" key="1">
    <citation type="journal article" date="2014" name="Front. Microbiol.">
        <title>High frequency of phylogenetically diverse reductive dehalogenase-homologous genes in deep subseafloor sedimentary metagenomes.</title>
        <authorList>
            <person name="Kawai M."/>
            <person name="Futagami T."/>
            <person name="Toyoda A."/>
            <person name="Takaki Y."/>
            <person name="Nishi S."/>
            <person name="Hori S."/>
            <person name="Arai W."/>
            <person name="Tsubouchi T."/>
            <person name="Morono Y."/>
            <person name="Uchiyama I."/>
            <person name="Ito T."/>
            <person name="Fujiyama A."/>
            <person name="Inagaki F."/>
            <person name="Takami H."/>
        </authorList>
    </citation>
    <scope>NUCLEOTIDE SEQUENCE</scope>
    <source>
        <strain evidence="2">Expedition CK06-06</strain>
    </source>
</reference>